<protein>
    <submittedName>
        <fullName evidence="1">Nitronate monooxygenase</fullName>
    </submittedName>
</protein>
<dbReference type="GO" id="GO:0004497">
    <property type="term" value="F:monooxygenase activity"/>
    <property type="evidence" value="ECO:0007669"/>
    <property type="project" value="UniProtKB-KW"/>
</dbReference>
<organism evidence="1 2">
    <name type="scientific">Thermophilibacter provencensis</name>
    <dbReference type="NCBI Taxonomy" id="1852386"/>
    <lineage>
        <taxon>Bacteria</taxon>
        <taxon>Bacillati</taxon>
        <taxon>Actinomycetota</taxon>
        <taxon>Coriobacteriia</taxon>
        <taxon>Coriobacteriales</taxon>
        <taxon>Atopobiaceae</taxon>
        <taxon>Thermophilibacter</taxon>
    </lineage>
</organism>
<dbReference type="SUPFAM" id="SSF51412">
    <property type="entry name" value="Inosine monophosphate dehydrogenase (IMPDH)"/>
    <property type="match status" value="1"/>
</dbReference>
<sequence>MLRTPICDLLGIEKPVFQGGMAWIAEASLAAAVSEAGGLGI</sequence>
<feature type="non-terminal residue" evidence="1">
    <location>
        <position position="41"/>
    </location>
</feature>
<proteinExistence type="predicted"/>
<keyword evidence="1" id="KW-0560">Oxidoreductase</keyword>
<dbReference type="Gene3D" id="3.20.20.70">
    <property type="entry name" value="Aldolase class I"/>
    <property type="match status" value="1"/>
</dbReference>
<accession>A0A921GDE2</accession>
<comment type="caution">
    <text evidence="1">The sequence shown here is derived from an EMBL/GenBank/DDBJ whole genome shotgun (WGS) entry which is preliminary data.</text>
</comment>
<dbReference type="AlphaFoldDB" id="A0A921GDE2"/>
<reference evidence="1" key="2">
    <citation type="submission" date="2021-09" db="EMBL/GenBank/DDBJ databases">
        <authorList>
            <person name="Gilroy R."/>
        </authorList>
    </citation>
    <scope>NUCLEOTIDE SEQUENCE</scope>
    <source>
        <strain evidence="1">CHK124-7917</strain>
    </source>
</reference>
<dbReference type="EMBL" id="DYWQ01000005">
    <property type="protein sequence ID" value="HJF44211.1"/>
    <property type="molecule type" value="Genomic_DNA"/>
</dbReference>
<dbReference type="Proteomes" id="UP000697330">
    <property type="component" value="Unassembled WGS sequence"/>
</dbReference>
<keyword evidence="1" id="KW-0503">Monooxygenase</keyword>
<dbReference type="InterPro" id="IPR013785">
    <property type="entry name" value="Aldolase_TIM"/>
</dbReference>
<gene>
    <name evidence="1" type="ORF">K8U72_00275</name>
</gene>
<evidence type="ECO:0000313" key="2">
    <source>
        <dbReference type="Proteomes" id="UP000697330"/>
    </source>
</evidence>
<evidence type="ECO:0000313" key="1">
    <source>
        <dbReference type="EMBL" id="HJF44211.1"/>
    </source>
</evidence>
<dbReference type="RefSeq" id="WP_274958341.1">
    <property type="nucleotide sequence ID" value="NZ_DYWQ01000005.1"/>
</dbReference>
<dbReference type="Pfam" id="PF03060">
    <property type="entry name" value="NMO"/>
    <property type="match status" value="1"/>
</dbReference>
<reference evidence="1" key="1">
    <citation type="journal article" date="2021" name="PeerJ">
        <title>Extensive microbial diversity within the chicken gut microbiome revealed by metagenomics and culture.</title>
        <authorList>
            <person name="Gilroy R."/>
            <person name="Ravi A."/>
            <person name="Getino M."/>
            <person name="Pursley I."/>
            <person name="Horton D.L."/>
            <person name="Alikhan N.F."/>
            <person name="Baker D."/>
            <person name="Gharbi K."/>
            <person name="Hall N."/>
            <person name="Watson M."/>
            <person name="Adriaenssens E.M."/>
            <person name="Foster-Nyarko E."/>
            <person name="Jarju S."/>
            <person name="Secka A."/>
            <person name="Antonio M."/>
            <person name="Oren A."/>
            <person name="Chaudhuri R.R."/>
            <person name="La Ragione R."/>
            <person name="Hildebrand F."/>
            <person name="Pallen M.J."/>
        </authorList>
    </citation>
    <scope>NUCLEOTIDE SEQUENCE</scope>
    <source>
        <strain evidence="1">CHK124-7917</strain>
    </source>
</reference>
<name>A0A921GDE2_9ACTN</name>